<dbReference type="EMBL" id="CP034458">
    <property type="protein sequence ID" value="QBM88643.1"/>
    <property type="molecule type" value="Genomic_DNA"/>
</dbReference>
<feature type="chain" id="PRO_5020882787" evidence="1">
    <location>
        <begin position="18"/>
        <end position="168"/>
    </location>
</feature>
<keyword evidence="3" id="KW-1185">Reference proteome</keyword>
<name>A0A4V1AEB6_9ASCO</name>
<organism evidence="2 3">
    <name type="scientific">Metschnikowia aff. pulcherrima</name>
    <dbReference type="NCBI Taxonomy" id="2163413"/>
    <lineage>
        <taxon>Eukaryota</taxon>
        <taxon>Fungi</taxon>
        <taxon>Dikarya</taxon>
        <taxon>Ascomycota</taxon>
        <taxon>Saccharomycotina</taxon>
        <taxon>Pichiomycetes</taxon>
        <taxon>Metschnikowiaceae</taxon>
        <taxon>Metschnikowia</taxon>
    </lineage>
</organism>
<dbReference type="Proteomes" id="UP000292447">
    <property type="component" value="Chromosome III"/>
</dbReference>
<dbReference type="AlphaFoldDB" id="A0A4V1AEB6"/>
<proteinExistence type="predicted"/>
<evidence type="ECO:0000313" key="2">
    <source>
        <dbReference type="EMBL" id="QBM88643.1"/>
    </source>
</evidence>
<sequence>MLKLISSPLAYLAVFHARSVVLVVMPPDHANGHAAPLVRETDLNGHAASAEIQMVTVQFPDFIKETPCPDWLSSWEDAEFGTFGGMFPDLYLGPSSNVTIQRAYALASMTGGTWLSEEKLAERDDLEDVNSIVLRYAETGDERYLGPILPRFGSEDMQIDSFNERAYD</sequence>
<keyword evidence="1" id="KW-0732">Signal</keyword>
<evidence type="ECO:0000313" key="3">
    <source>
        <dbReference type="Proteomes" id="UP000292447"/>
    </source>
</evidence>
<reference evidence="3" key="1">
    <citation type="submission" date="2019-03" db="EMBL/GenBank/DDBJ databases">
        <title>Snf2 controls pulcherriminic acid biosynthesis and connects pigmentation and antifungal activity of the yeast Metschnikowia pulcherrima.</title>
        <authorList>
            <person name="Gore-Lloyd D."/>
            <person name="Sumann I."/>
            <person name="Brachmann A.O."/>
            <person name="Schneeberger K."/>
            <person name="Ortiz-Merino R.A."/>
            <person name="Moreno-Beltran M."/>
            <person name="Schlaefli M."/>
            <person name="Kirner P."/>
            <person name="Santos Kron A."/>
            <person name="Wolfe K.H."/>
            <person name="Piel J."/>
            <person name="Ahrens C.H."/>
            <person name="Henk D."/>
            <person name="Freimoser F.M."/>
        </authorList>
    </citation>
    <scope>NUCLEOTIDE SEQUENCE [LARGE SCALE GENOMIC DNA]</scope>
    <source>
        <strain evidence="3">APC 1.2</strain>
    </source>
</reference>
<accession>A0A4V1AEB6</accession>
<feature type="signal peptide" evidence="1">
    <location>
        <begin position="1"/>
        <end position="17"/>
    </location>
</feature>
<evidence type="ECO:0000256" key="1">
    <source>
        <dbReference type="SAM" id="SignalP"/>
    </source>
</evidence>
<protein>
    <submittedName>
        <fullName evidence="2">Uncharacterized protein</fullName>
    </submittedName>
</protein>
<gene>
    <name evidence="2" type="ORF">METSCH_C06200</name>
</gene>